<dbReference type="AlphaFoldDB" id="A0A6J1TG96"/>
<sequence length="605" mass="68886">MTIVASLNRANDPPGRFRALLSTMFPRAEIHRFNDVKNDVPAPGAYDPKFDDMKIKGVGMDKMTDRFTKPKHTANDCALQRSASLNTLPVCIPPMRKKSVKFSQAFRDSSLEEQLHAANCKLLDSESKCKQLENDIAVDREAIARVELEKSDLTKEVDRLMEEIAEQKSHLANLTESFNIADANLAERKAAVSELEQTKTELLLEMEILKERVEQNKSEMEMSVRRCLELEGCIAEAKAENGKLVEIRLSLSNEVADLGERLNIKVIDLEEKLASVTSELELSQLKCQSLEGVVEQCQKKLLETENEKSKLAAQVLELAYKLEQQVLDERKTNKTLQEEIDDEQEQHQRQIQAQSVKITELDAEVQKQSDLAQFLLTRVEENRKEVEKMEEEKMVLQNEISSLKMQNKKMIQWENEESLQKAKKVESQKEEILALTEQVEKIKLDVEREKTIGREREEALTEEISSLKISLGAKTQEVGTVKGRLQLLESELEQTTRRKDTYLAVLGELQQEIIQSQSKMSSLEDDLKSTQQKPHERESHFNVPPSEEGVDAAAAAETGTLTPRPQRRRNVRAATFLVPTPGRKAPRKKQRNGRDKGEHQQTSRP</sequence>
<organism evidence="3 4">
    <name type="scientific">Frankliniella occidentalis</name>
    <name type="common">Western flower thrips</name>
    <name type="synonym">Euthrips occidentalis</name>
    <dbReference type="NCBI Taxonomy" id="133901"/>
    <lineage>
        <taxon>Eukaryota</taxon>
        <taxon>Metazoa</taxon>
        <taxon>Ecdysozoa</taxon>
        <taxon>Arthropoda</taxon>
        <taxon>Hexapoda</taxon>
        <taxon>Insecta</taxon>
        <taxon>Pterygota</taxon>
        <taxon>Neoptera</taxon>
        <taxon>Paraneoptera</taxon>
        <taxon>Thysanoptera</taxon>
        <taxon>Terebrantia</taxon>
        <taxon>Thripoidea</taxon>
        <taxon>Thripidae</taxon>
        <taxon>Frankliniella</taxon>
    </lineage>
</organism>
<keyword evidence="3" id="KW-1185">Reference proteome</keyword>
<protein>
    <submittedName>
        <fullName evidence="4">Hyaluronan mediated motility receptor-like</fullName>
    </submittedName>
</protein>
<dbReference type="OrthoDB" id="419631at2759"/>
<name>A0A6J1TG96_FRAOC</name>
<proteinExistence type="predicted"/>
<evidence type="ECO:0000256" key="1">
    <source>
        <dbReference type="SAM" id="Coils"/>
    </source>
</evidence>
<gene>
    <name evidence="4" type="primary">LOC113214615</name>
</gene>
<evidence type="ECO:0000313" key="4">
    <source>
        <dbReference type="RefSeq" id="XP_026289836.2"/>
    </source>
</evidence>
<keyword evidence="1" id="KW-0175">Coiled coil</keyword>
<dbReference type="GeneID" id="113214615"/>
<feature type="non-terminal residue" evidence="4">
    <location>
        <position position="605"/>
    </location>
</feature>
<feature type="coiled-coil region" evidence="1">
    <location>
        <begin position="287"/>
        <end position="445"/>
    </location>
</feature>
<feature type="compositionally biased region" description="Basic and acidic residues" evidence="2">
    <location>
        <begin position="525"/>
        <end position="540"/>
    </location>
</feature>
<reference evidence="4" key="1">
    <citation type="submission" date="2025-08" db="UniProtKB">
        <authorList>
            <consortium name="RefSeq"/>
        </authorList>
    </citation>
    <scope>IDENTIFICATION</scope>
    <source>
        <tissue evidence="4">Whole organism</tissue>
    </source>
</reference>
<feature type="compositionally biased region" description="Basic and acidic residues" evidence="2">
    <location>
        <begin position="592"/>
        <end position="605"/>
    </location>
</feature>
<dbReference type="Proteomes" id="UP000504606">
    <property type="component" value="Unplaced"/>
</dbReference>
<accession>A0A6J1TG96</accession>
<dbReference type="KEGG" id="foc:113214615"/>
<evidence type="ECO:0000256" key="2">
    <source>
        <dbReference type="SAM" id="MobiDB-lite"/>
    </source>
</evidence>
<feature type="coiled-coil region" evidence="1">
    <location>
        <begin position="115"/>
        <end position="219"/>
    </location>
</feature>
<dbReference type="RefSeq" id="XP_026289836.2">
    <property type="nucleotide sequence ID" value="XM_026434051.2"/>
</dbReference>
<dbReference type="SUPFAM" id="SSF57997">
    <property type="entry name" value="Tropomyosin"/>
    <property type="match status" value="1"/>
</dbReference>
<feature type="region of interest" description="Disordered" evidence="2">
    <location>
        <begin position="517"/>
        <end position="605"/>
    </location>
</feature>
<evidence type="ECO:0000313" key="3">
    <source>
        <dbReference type="Proteomes" id="UP000504606"/>
    </source>
</evidence>